<comment type="caution">
    <text evidence="6">The sequence shown here is derived from an EMBL/GenBank/DDBJ whole genome shotgun (WGS) entry which is preliminary data.</text>
</comment>
<evidence type="ECO:0000313" key="6">
    <source>
        <dbReference type="EMBL" id="MBF8178879.1"/>
    </source>
</evidence>
<keyword evidence="4" id="KW-0804">Transcription</keyword>
<evidence type="ECO:0000259" key="5">
    <source>
        <dbReference type="PROSITE" id="PS50931"/>
    </source>
</evidence>
<gene>
    <name evidence="6" type="ORF">IXC47_14410</name>
</gene>
<accession>A0ABS0EVZ8</accession>
<dbReference type="PANTHER" id="PTHR30537">
    <property type="entry name" value="HTH-TYPE TRANSCRIPTIONAL REGULATOR"/>
    <property type="match status" value="1"/>
</dbReference>
<sequence>MDRIDQLSIFIRVAHSGGFTAAADQLGLPRPTVSLAIQQLETRLDTRLFHRTTRRVSLTREGEMLLERAINLVADSETLEQQFKLRTRGMAGRLKVDLPSRIARRHVAPALPKFFDRFPDIEIDLGSSDLPIDLVHEGIDFALRVGQVVSDSLVARPLGSFHMINCASPAYLRRHGTPLSPADLSQHLTVHYALPNGGRAVQWEWEEDGQLQTVVMNAQVSANTAETYIACCLAGMGLIQIPAFDVRDHLMAGELVEVLADWRAPSMPVQIVYPHRRSLSPRAQVFSNWMNELLGPYLN</sequence>
<keyword evidence="2" id="KW-0805">Transcription regulation</keyword>
<protein>
    <submittedName>
        <fullName evidence="6">LysR family transcriptional regulator</fullName>
    </submittedName>
</protein>
<dbReference type="SUPFAM" id="SSF46785">
    <property type="entry name" value="Winged helix' DNA-binding domain"/>
    <property type="match status" value="1"/>
</dbReference>
<dbReference type="CDD" id="cd08472">
    <property type="entry name" value="PBP2_CrgA_like_3"/>
    <property type="match status" value="1"/>
</dbReference>
<evidence type="ECO:0000256" key="2">
    <source>
        <dbReference type="ARBA" id="ARBA00023015"/>
    </source>
</evidence>
<proteinExistence type="inferred from homology"/>
<comment type="similarity">
    <text evidence="1">Belongs to the LysR transcriptional regulatory family.</text>
</comment>
<dbReference type="RefSeq" id="WP_195876064.1">
    <property type="nucleotide sequence ID" value="NZ_JADOEL010000012.1"/>
</dbReference>
<keyword evidence="7" id="KW-1185">Reference proteome</keyword>
<evidence type="ECO:0000256" key="3">
    <source>
        <dbReference type="ARBA" id="ARBA00023125"/>
    </source>
</evidence>
<organism evidence="6 7">
    <name type="scientific">Herminiimonas contaminans</name>
    <dbReference type="NCBI Taxonomy" id="1111140"/>
    <lineage>
        <taxon>Bacteria</taxon>
        <taxon>Pseudomonadati</taxon>
        <taxon>Pseudomonadota</taxon>
        <taxon>Betaproteobacteria</taxon>
        <taxon>Burkholderiales</taxon>
        <taxon>Oxalobacteraceae</taxon>
        <taxon>Herminiimonas</taxon>
    </lineage>
</organism>
<evidence type="ECO:0000313" key="7">
    <source>
        <dbReference type="Proteomes" id="UP000657372"/>
    </source>
</evidence>
<reference evidence="6 7" key="1">
    <citation type="submission" date="2020-11" db="EMBL/GenBank/DDBJ databases">
        <title>WGS of Herminiimonas contaminans strain Marseille-Q4544 isolated from planarians Schmidtea mediterranea.</title>
        <authorList>
            <person name="Kangale L."/>
        </authorList>
    </citation>
    <scope>NUCLEOTIDE SEQUENCE [LARGE SCALE GENOMIC DNA]</scope>
    <source>
        <strain evidence="6 7">Marseille-Q4544</strain>
    </source>
</reference>
<dbReference type="Gene3D" id="3.40.190.290">
    <property type="match status" value="1"/>
</dbReference>
<dbReference type="InterPro" id="IPR036388">
    <property type="entry name" value="WH-like_DNA-bd_sf"/>
</dbReference>
<dbReference type="EMBL" id="JADOEL010000012">
    <property type="protein sequence ID" value="MBF8178879.1"/>
    <property type="molecule type" value="Genomic_DNA"/>
</dbReference>
<dbReference type="SUPFAM" id="SSF53850">
    <property type="entry name" value="Periplasmic binding protein-like II"/>
    <property type="match status" value="1"/>
</dbReference>
<name>A0ABS0EVZ8_9BURK</name>
<evidence type="ECO:0000256" key="4">
    <source>
        <dbReference type="ARBA" id="ARBA00023163"/>
    </source>
</evidence>
<dbReference type="PANTHER" id="PTHR30537:SF72">
    <property type="entry name" value="LYSR FAMILY TRANSCRIPTIONAL REGULATOR"/>
    <property type="match status" value="1"/>
</dbReference>
<dbReference type="Gene3D" id="1.10.10.10">
    <property type="entry name" value="Winged helix-like DNA-binding domain superfamily/Winged helix DNA-binding domain"/>
    <property type="match status" value="1"/>
</dbReference>
<evidence type="ECO:0000256" key="1">
    <source>
        <dbReference type="ARBA" id="ARBA00009437"/>
    </source>
</evidence>
<dbReference type="PROSITE" id="PS50931">
    <property type="entry name" value="HTH_LYSR"/>
    <property type="match status" value="1"/>
</dbReference>
<dbReference type="PRINTS" id="PR00039">
    <property type="entry name" value="HTHLYSR"/>
</dbReference>
<dbReference type="Pfam" id="PF03466">
    <property type="entry name" value="LysR_substrate"/>
    <property type="match status" value="1"/>
</dbReference>
<dbReference type="InterPro" id="IPR036390">
    <property type="entry name" value="WH_DNA-bd_sf"/>
</dbReference>
<dbReference type="InterPro" id="IPR058163">
    <property type="entry name" value="LysR-type_TF_proteobact-type"/>
</dbReference>
<dbReference type="InterPro" id="IPR005119">
    <property type="entry name" value="LysR_subst-bd"/>
</dbReference>
<dbReference type="Pfam" id="PF00126">
    <property type="entry name" value="HTH_1"/>
    <property type="match status" value="1"/>
</dbReference>
<feature type="domain" description="HTH lysR-type" evidence="5">
    <location>
        <begin position="1"/>
        <end position="59"/>
    </location>
</feature>
<dbReference type="Proteomes" id="UP000657372">
    <property type="component" value="Unassembled WGS sequence"/>
</dbReference>
<dbReference type="InterPro" id="IPR000847">
    <property type="entry name" value="LysR_HTH_N"/>
</dbReference>
<keyword evidence="3" id="KW-0238">DNA-binding</keyword>